<proteinExistence type="predicted"/>
<protein>
    <submittedName>
        <fullName evidence="2">GIY-YIG nuclease family protein</fullName>
    </submittedName>
</protein>
<dbReference type="RefSeq" id="WP_142508113.1">
    <property type="nucleotide sequence ID" value="NZ_SADV01000004.1"/>
</dbReference>
<dbReference type="CDD" id="cd10446">
    <property type="entry name" value="GIY-YIG_unchar_1"/>
    <property type="match status" value="1"/>
</dbReference>
<dbReference type="OrthoDB" id="89044at2"/>
<dbReference type="InterPro" id="IPR035901">
    <property type="entry name" value="GIY-YIG_endonuc_sf"/>
</dbReference>
<evidence type="ECO:0000259" key="1">
    <source>
        <dbReference type="PROSITE" id="PS50164"/>
    </source>
</evidence>
<organism evidence="2 3">
    <name type="scientific">Lysinibacillus sphaericus</name>
    <name type="common">Bacillus sphaericus</name>
    <dbReference type="NCBI Taxonomy" id="1421"/>
    <lineage>
        <taxon>Bacteria</taxon>
        <taxon>Bacillati</taxon>
        <taxon>Bacillota</taxon>
        <taxon>Bacilli</taxon>
        <taxon>Bacillales</taxon>
        <taxon>Bacillaceae</taxon>
        <taxon>Lysinibacillus</taxon>
    </lineage>
</organism>
<dbReference type="Proteomes" id="UP000317944">
    <property type="component" value="Unassembled WGS sequence"/>
</dbReference>
<evidence type="ECO:0000313" key="3">
    <source>
        <dbReference type="Proteomes" id="UP000317944"/>
    </source>
</evidence>
<sequence length="281" mass="32657">MVHFYLSDLLKRCNYKLNKTLLIRHSLKHERFINAYRDGFLREYTQKQPPHFFDAFDHIIVFSSDEGTTSKYLTSYEVRHGEQPNVSPYCSPFLLEPYKDDIMHPLFEISNDPLRTYESKLFIEWGKAAVKWYQKGTNEKIITQLVNTSQFVFPGYENVLLTFNELKQIIDDPQTYADWHIALSSINAIYAITDCSNGKIYIGSSYNKNGLLGRWSDYATTIHGGNEAFKQLLAKNTTANLQFQYTVLKVLPKDITALEAIEIESSFKRKLQTIPFGYNRN</sequence>
<reference evidence="2 3" key="1">
    <citation type="submission" date="2018-03" db="EMBL/GenBank/DDBJ databases">
        <title>Aerobic endospore-forming bacteria genome sequencing and assembly.</title>
        <authorList>
            <person name="Cavalcante D.A."/>
            <person name="Driks A."/>
            <person name="Putonti C."/>
            <person name="De-Souza M.T."/>
        </authorList>
    </citation>
    <scope>NUCLEOTIDE SEQUENCE [LARGE SCALE GENOMIC DNA]</scope>
    <source>
        <strain evidence="2 3">SDF0037</strain>
    </source>
</reference>
<comment type="caution">
    <text evidence="2">The sequence shown here is derived from an EMBL/GenBank/DDBJ whole genome shotgun (WGS) entry which is preliminary data.</text>
</comment>
<dbReference type="SUPFAM" id="SSF82771">
    <property type="entry name" value="GIY-YIG endonuclease"/>
    <property type="match status" value="1"/>
</dbReference>
<dbReference type="InterPro" id="IPR000305">
    <property type="entry name" value="GIY-YIG_endonuc"/>
</dbReference>
<dbReference type="EMBL" id="SADV01000004">
    <property type="protein sequence ID" value="TQR36024.1"/>
    <property type="molecule type" value="Genomic_DNA"/>
</dbReference>
<dbReference type="PROSITE" id="PS50164">
    <property type="entry name" value="GIY_YIG"/>
    <property type="match status" value="1"/>
</dbReference>
<accession>A0A544UQB7</accession>
<feature type="domain" description="GIY-YIG" evidence="1">
    <location>
        <begin position="185"/>
        <end position="280"/>
    </location>
</feature>
<gene>
    <name evidence="2" type="ORF">C7Y47_07005</name>
</gene>
<name>A0A544UQB7_LYSSH</name>
<evidence type="ECO:0000313" key="2">
    <source>
        <dbReference type="EMBL" id="TQR36024.1"/>
    </source>
</evidence>
<dbReference type="AlphaFoldDB" id="A0A544UQB7"/>
<dbReference type="Gene3D" id="3.40.1440.10">
    <property type="entry name" value="GIY-YIG endonuclease"/>
    <property type="match status" value="1"/>
</dbReference>